<accession>A0A6M5YJK3</accession>
<evidence type="ECO:0000313" key="3">
    <source>
        <dbReference type="EMBL" id="QJW93446.1"/>
    </source>
</evidence>
<dbReference type="AlphaFoldDB" id="A0A6M5YJK3"/>
<sequence length="127" mass="13073">MAAQWALADELAADFAARGLTGAGGVRRPAPGGRPGGGAAAGGRGAVPLSPRRRGRPATVPGARVRAVGRIGKAQEDGAAALAELMSRYVERLETRLGELKDTALTTRAEVRELRAQSHRAARRAGA</sequence>
<dbReference type="KEGG" id="ftj:FTUN_0952"/>
<proteinExistence type="predicted"/>
<evidence type="ECO:0000313" key="4">
    <source>
        <dbReference type="Proteomes" id="UP000503447"/>
    </source>
</evidence>
<protein>
    <submittedName>
        <fullName evidence="3">Uncharacterized protein</fullName>
    </submittedName>
</protein>
<keyword evidence="4" id="KW-1185">Reference proteome</keyword>
<reference evidence="4" key="1">
    <citation type="submission" date="2020-05" db="EMBL/GenBank/DDBJ databases">
        <title>Frigoriglobus tundricola gen. nov., sp. nov., a psychrotolerant cellulolytic planctomycete of the family Gemmataceae with two divergent copies of 16S rRNA gene.</title>
        <authorList>
            <person name="Kulichevskaya I.S."/>
            <person name="Ivanova A.A."/>
            <person name="Naumoff D.G."/>
            <person name="Beletsky A.V."/>
            <person name="Rijpstra W.I.C."/>
            <person name="Sinninghe Damste J.S."/>
            <person name="Mardanov A.V."/>
            <person name="Ravin N.V."/>
            <person name="Dedysh S.N."/>
        </authorList>
    </citation>
    <scope>NUCLEOTIDE SEQUENCE [LARGE SCALE GENOMIC DNA]</scope>
    <source>
        <strain evidence="4">PL17</strain>
    </source>
</reference>
<gene>
    <name evidence="3" type="ORF">FTUN_0952</name>
</gene>
<organism evidence="3 4">
    <name type="scientific">Frigoriglobus tundricola</name>
    <dbReference type="NCBI Taxonomy" id="2774151"/>
    <lineage>
        <taxon>Bacteria</taxon>
        <taxon>Pseudomonadati</taxon>
        <taxon>Planctomycetota</taxon>
        <taxon>Planctomycetia</taxon>
        <taxon>Gemmatales</taxon>
        <taxon>Gemmataceae</taxon>
        <taxon>Frigoriglobus</taxon>
    </lineage>
</organism>
<dbReference type="Proteomes" id="UP000503447">
    <property type="component" value="Chromosome"/>
</dbReference>
<evidence type="ECO:0000256" key="2">
    <source>
        <dbReference type="SAM" id="MobiDB-lite"/>
    </source>
</evidence>
<name>A0A6M5YJK3_9BACT</name>
<dbReference type="EMBL" id="CP053452">
    <property type="protein sequence ID" value="QJW93446.1"/>
    <property type="molecule type" value="Genomic_DNA"/>
</dbReference>
<feature type="compositionally biased region" description="Gly residues" evidence="2">
    <location>
        <begin position="33"/>
        <end position="45"/>
    </location>
</feature>
<keyword evidence="1" id="KW-0175">Coiled coil</keyword>
<evidence type="ECO:0000256" key="1">
    <source>
        <dbReference type="SAM" id="Coils"/>
    </source>
</evidence>
<feature type="coiled-coil region" evidence="1">
    <location>
        <begin position="90"/>
        <end position="117"/>
    </location>
</feature>
<feature type="region of interest" description="Disordered" evidence="2">
    <location>
        <begin position="21"/>
        <end position="61"/>
    </location>
</feature>